<keyword evidence="12" id="KW-1185">Reference proteome</keyword>
<dbReference type="PROSITE" id="PS00108">
    <property type="entry name" value="PROTEIN_KINASE_ST"/>
    <property type="match status" value="1"/>
</dbReference>
<keyword evidence="4" id="KW-0547">Nucleotide-binding</keyword>
<keyword evidence="3" id="KW-0808">Transferase</keyword>
<dbReference type="InParanoid" id="F0ZDD2"/>
<dbReference type="PANTHER" id="PTHR47634:SF9">
    <property type="entry name" value="PROTEIN KINASE DOMAIN-CONTAINING PROTEIN-RELATED"/>
    <property type="match status" value="1"/>
</dbReference>
<dbReference type="OrthoDB" id="2649at2759"/>
<organism evidence="11 12">
    <name type="scientific">Dictyostelium purpureum</name>
    <name type="common">Slime mold</name>
    <dbReference type="NCBI Taxonomy" id="5786"/>
    <lineage>
        <taxon>Eukaryota</taxon>
        <taxon>Amoebozoa</taxon>
        <taxon>Evosea</taxon>
        <taxon>Eumycetozoa</taxon>
        <taxon>Dictyostelia</taxon>
        <taxon>Dictyosteliales</taxon>
        <taxon>Dictyosteliaceae</taxon>
        <taxon>Dictyostelium</taxon>
    </lineage>
</organism>
<feature type="domain" description="Protein kinase" evidence="10">
    <location>
        <begin position="1"/>
        <end position="324"/>
    </location>
</feature>
<dbReference type="FunFam" id="1.10.510.10:FF:001654">
    <property type="entry name" value="SRSF protein kinase 3"/>
    <property type="match status" value="1"/>
</dbReference>
<dbReference type="SUPFAM" id="SSF56112">
    <property type="entry name" value="Protein kinase-like (PK-like)"/>
    <property type="match status" value="1"/>
</dbReference>
<comment type="catalytic activity">
    <reaction evidence="7">
        <text>L-threonyl-[protein] + ATP = O-phospho-L-threonyl-[protein] + ADP + H(+)</text>
        <dbReference type="Rhea" id="RHEA:46608"/>
        <dbReference type="Rhea" id="RHEA-COMP:11060"/>
        <dbReference type="Rhea" id="RHEA-COMP:11605"/>
        <dbReference type="ChEBI" id="CHEBI:15378"/>
        <dbReference type="ChEBI" id="CHEBI:30013"/>
        <dbReference type="ChEBI" id="CHEBI:30616"/>
        <dbReference type="ChEBI" id="CHEBI:61977"/>
        <dbReference type="ChEBI" id="CHEBI:456216"/>
        <dbReference type="EC" id="2.7.11.1"/>
    </reaction>
</comment>
<dbReference type="eggNOG" id="KOG1290">
    <property type="taxonomic scope" value="Eukaryota"/>
</dbReference>
<evidence type="ECO:0000256" key="7">
    <source>
        <dbReference type="ARBA" id="ARBA00047899"/>
    </source>
</evidence>
<evidence type="ECO:0000256" key="9">
    <source>
        <dbReference type="SAM" id="MobiDB-lite"/>
    </source>
</evidence>
<evidence type="ECO:0000256" key="3">
    <source>
        <dbReference type="ARBA" id="ARBA00022679"/>
    </source>
</evidence>
<evidence type="ECO:0000313" key="11">
    <source>
        <dbReference type="EMBL" id="EGC38046.1"/>
    </source>
</evidence>
<dbReference type="KEGG" id="dpp:DICPUDRAFT_91498"/>
<accession>F0ZDD2</accession>
<dbReference type="Pfam" id="PF00069">
    <property type="entry name" value="Pkinase"/>
    <property type="match status" value="1"/>
</dbReference>
<evidence type="ECO:0000256" key="2">
    <source>
        <dbReference type="ARBA" id="ARBA00022527"/>
    </source>
</evidence>
<evidence type="ECO:0000259" key="10">
    <source>
        <dbReference type="PROSITE" id="PS50011"/>
    </source>
</evidence>
<dbReference type="InterPro" id="IPR000719">
    <property type="entry name" value="Prot_kinase_dom"/>
</dbReference>
<dbReference type="STRING" id="5786.F0ZDD2"/>
<dbReference type="EC" id="2.7.11.1" evidence="1"/>
<dbReference type="SMART" id="SM00220">
    <property type="entry name" value="S_TKc"/>
    <property type="match status" value="1"/>
</dbReference>
<dbReference type="InterPro" id="IPR011009">
    <property type="entry name" value="Kinase-like_dom_sf"/>
</dbReference>
<feature type="compositionally biased region" description="Basic and acidic residues" evidence="9">
    <location>
        <begin position="92"/>
        <end position="111"/>
    </location>
</feature>
<evidence type="ECO:0000256" key="6">
    <source>
        <dbReference type="ARBA" id="ARBA00022840"/>
    </source>
</evidence>
<comment type="catalytic activity">
    <reaction evidence="8">
        <text>L-seryl-[protein] + ATP = O-phospho-L-seryl-[protein] + ADP + H(+)</text>
        <dbReference type="Rhea" id="RHEA:17989"/>
        <dbReference type="Rhea" id="RHEA-COMP:9863"/>
        <dbReference type="Rhea" id="RHEA-COMP:11604"/>
        <dbReference type="ChEBI" id="CHEBI:15378"/>
        <dbReference type="ChEBI" id="CHEBI:29999"/>
        <dbReference type="ChEBI" id="CHEBI:30616"/>
        <dbReference type="ChEBI" id="CHEBI:83421"/>
        <dbReference type="ChEBI" id="CHEBI:456216"/>
        <dbReference type="EC" id="2.7.11.1"/>
    </reaction>
</comment>
<evidence type="ECO:0000256" key="4">
    <source>
        <dbReference type="ARBA" id="ARBA00022741"/>
    </source>
</evidence>
<dbReference type="InterPro" id="IPR008271">
    <property type="entry name" value="Ser/Thr_kinase_AS"/>
</dbReference>
<evidence type="ECO:0000256" key="1">
    <source>
        <dbReference type="ARBA" id="ARBA00012513"/>
    </source>
</evidence>
<dbReference type="Gene3D" id="1.10.510.10">
    <property type="entry name" value="Transferase(Phosphotransferase) domain 1"/>
    <property type="match status" value="2"/>
</dbReference>
<dbReference type="InterPro" id="IPR051334">
    <property type="entry name" value="SRPK"/>
</dbReference>
<dbReference type="GO" id="GO:0004674">
    <property type="term" value="F:protein serine/threonine kinase activity"/>
    <property type="evidence" value="ECO:0007669"/>
    <property type="project" value="UniProtKB-KW"/>
</dbReference>
<dbReference type="OMA" id="SISIEIC"/>
<dbReference type="GeneID" id="10502891"/>
<dbReference type="RefSeq" id="XP_003285447.1">
    <property type="nucleotide sequence ID" value="XM_003285399.1"/>
</dbReference>
<feature type="region of interest" description="Disordered" evidence="9">
    <location>
        <begin position="54"/>
        <end position="133"/>
    </location>
</feature>
<evidence type="ECO:0000313" key="12">
    <source>
        <dbReference type="Proteomes" id="UP000001064"/>
    </source>
</evidence>
<feature type="compositionally biased region" description="Low complexity" evidence="9">
    <location>
        <begin position="54"/>
        <end position="68"/>
    </location>
</feature>
<gene>
    <name evidence="11" type="ORF">DICPUDRAFT_91498</name>
</gene>
<dbReference type="Proteomes" id="UP000001064">
    <property type="component" value="Unassembled WGS sequence"/>
</dbReference>
<keyword evidence="6" id="KW-0067">ATP-binding</keyword>
<dbReference type="VEuPathDB" id="AmoebaDB:DICPUDRAFT_91498"/>
<name>F0ZDD2_DICPU</name>
<keyword evidence="5" id="KW-0418">Kinase</keyword>
<proteinExistence type="predicted"/>
<dbReference type="PANTHER" id="PTHR47634">
    <property type="entry name" value="PROTEIN KINASE DOMAIN-CONTAINING PROTEIN-RELATED"/>
    <property type="match status" value="1"/>
</dbReference>
<protein>
    <recommendedName>
        <fullName evidence="1">non-specific serine/threonine protein kinase</fullName>
        <ecNumber evidence="1">2.7.11.1</ecNumber>
    </recommendedName>
</protein>
<feature type="compositionally biased region" description="Low complexity" evidence="9">
    <location>
        <begin position="112"/>
        <end position="133"/>
    </location>
</feature>
<evidence type="ECO:0000256" key="8">
    <source>
        <dbReference type="ARBA" id="ARBA00048679"/>
    </source>
</evidence>
<sequence>MKQTLIAMDYIHSKCKIIHTDLKPENVLLELPFDFYTSNDYTWSEQYGFFKNRASAASTSKATSTTSTLDNSKDVQLSDESDFSDSDSDTENNSRDKRNSNNKNSENKKNNNNENNSNNENKNNENEQQQDSNISGEFKFENGTSYKSKINNELFNENHYPKAQLVDLGNGCWTDKHFTDDIQTRQYRAPEAIVKAKWGTPVDIWSAACMAFELATGDHLFKPKSGKGFDKSDDHLALMIELLGKPPKFIFANGEESKNYFNHRGELRKIPHLSEQWPLFNVLVEKYKFSSKEAKEFESFLLPMLNYLPDKRATAKDCLQHPWLTSVPPFIN</sequence>
<evidence type="ECO:0000256" key="5">
    <source>
        <dbReference type="ARBA" id="ARBA00022777"/>
    </source>
</evidence>
<dbReference type="PROSITE" id="PS50011">
    <property type="entry name" value="PROTEIN_KINASE_DOM"/>
    <property type="match status" value="1"/>
</dbReference>
<dbReference type="GO" id="GO:0005524">
    <property type="term" value="F:ATP binding"/>
    <property type="evidence" value="ECO:0007669"/>
    <property type="project" value="UniProtKB-KW"/>
</dbReference>
<feature type="compositionally biased region" description="Acidic residues" evidence="9">
    <location>
        <begin position="77"/>
        <end position="90"/>
    </location>
</feature>
<keyword evidence="2" id="KW-0723">Serine/threonine-protein kinase</keyword>
<reference evidence="12" key="1">
    <citation type="journal article" date="2011" name="Genome Biol.">
        <title>Comparative genomics of the social amoebae Dictyostelium discoideum and Dictyostelium purpureum.</title>
        <authorList>
            <consortium name="US DOE Joint Genome Institute (JGI-PGF)"/>
            <person name="Sucgang R."/>
            <person name="Kuo A."/>
            <person name="Tian X."/>
            <person name="Salerno W."/>
            <person name="Parikh A."/>
            <person name="Feasley C.L."/>
            <person name="Dalin E."/>
            <person name="Tu H."/>
            <person name="Huang E."/>
            <person name="Barry K."/>
            <person name="Lindquist E."/>
            <person name="Shapiro H."/>
            <person name="Bruce D."/>
            <person name="Schmutz J."/>
            <person name="Salamov A."/>
            <person name="Fey P."/>
            <person name="Gaudet P."/>
            <person name="Anjard C."/>
            <person name="Babu M.M."/>
            <person name="Basu S."/>
            <person name="Bushmanova Y."/>
            <person name="van der Wel H."/>
            <person name="Katoh-Kurasawa M."/>
            <person name="Dinh C."/>
            <person name="Coutinho P.M."/>
            <person name="Saito T."/>
            <person name="Elias M."/>
            <person name="Schaap P."/>
            <person name="Kay R.R."/>
            <person name="Henrissat B."/>
            <person name="Eichinger L."/>
            <person name="Rivero F."/>
            <person name="Putnam N.H."/>
            <person name="West C.M."/>
            <person name="Loomis W.F."/>
            <person name="Chisholm R.L."/>
            <person name="Shaulsky G."/>
            <person name="Strassmann J.E."/>
            <person name="Queller D.C."/>
            <person name="Kuspa A."/>
            <person name="Grigoriev I.V."/>
        </authorList>
    </citation>
    <scope>NUCLEOTIDE SEQUENCE [LARGE SCALE GENOMIC DNA]</scope>
    <source>
        <strain evidence="12">QSDP1</strain>
    </source>
</reference>
<dbReference type="EMBL" id="GL870985">
    <property type="protein sequence ID" value="EGC38046.1"/>
    <property type="molecule type" value="Genomic_DNA"/>
</dbReference>
<dbReference type="AlphaFoldDB" id="F0ZDD2"/>
<dbReference type="FunCoup" id="F0ZDD2">
    <property type="interactions" value="682"/>
</dbReference>